<organism evidence="2 3">
    <name type="scientific">Striga hermonthica</name>
    <name type="common">Purple witchweed</name>
    <name type="synonym">Buchnera hermonthica</name>
    <dbReference type="NCBI Taxonomy" id="68872"/>
    <lineage>
        <taxon>Eukaryota</taxon>
        <taxon>Viridiplantae</taxon>
        <taxon>Streptophyta</taxon>
        <taxon>Embryophyta</taxon>
        <taxon>Tracheophyta</taxon>
        <taxon>Spermatophyta</taxon>
        <taxon>Magnoliopsida</taxon>
        <taxon>eudicotyledons</taxon>
        <taxon>Gunneridae</taxon>
        <taxon>Pentapetalae</taxon>
        <taxon>asterids</taxon>
        <taxon>lamiids</taxon>
        <taxon>Lamiales</taxon>
        <taxon>Orobanchaceae</taxon>
        <taxon>Buchnereae</taxon>
        <taxon>Striga</taxon>
    </lineage>
</organism>
<feature type="region of interest" description="Disordered" evidence="1">
    <location>
        <begin position="29"/>
        <end position="63"/>
    </location>
</feature>
<name>A0A9N7MJR7_STRHE</name>
<sequence>SSNASTVRHHVQSSNIAHIKTNPNMVIDLSDDDSEGIHVADNRNQTSSNRTLVRRSNNRPTNA</sequence>
<accession>A0A9N7MJR7</accession>
<dbReference type="EMBL" id="CACSLK010001887">
    <property type="protein sequence ID" value="CAA0808024.1"/>
    <property type="molecule type" value="Genomic_DNA"/>
</dbReference>
<dbReference type="Proteomes" id="UP001153555">
    <property type="component" value="Unassembled WGS sequence"/>
</dbReference>
<keyword evidence="3" id="KW-1185">Reference proteome</keyword>
<evidence type="ECO:0000313" key="3">
    <source>
        <dbReference type="Proteomes" id="UP001153555"/>
    </source>
</evidence>
<dbReference type="OrthoDB" id="10373030at2759"/>
<feature type="non-terminal residue" evidence="2">
    <location>
        <position position="1"/>
    </location>
</feature>
<comment type="caution">
    <text evidence="2">The sequence shown here is derived from an EMBL/GenBank/DDBJ whole genome shotgun (WGS) entry which is preliminary data.</text>
</comment>
<feature type="compositionally biased region" description="Polar residues" evidence="1">
    <location>
        <begin position="42"/>
        <end position="51"/>
    </location>
</feature>
<evidence type="ECO:0000256" key="1">
    <source>
        <dbReference type="SAM" id="MobiDB-lite"/>
    </source>
</evidence>
<gene>
    <name evidence="2" type="ORF">SHERM_10501</name>
</gene>
<reference evidence="2" key="1">
    <citation type="submission" date="2019-12" db="EMBL/GenBank/DDBJ databases">
        <authorList>
            <person name="Scholes J."/>
        </authorList>
    </citation>
    <scope>NUCLEOTIDE SEQUENCE</scope>
</reference>
<proteinExistence type="predicted"/>
<evidence type="ECO:0000313" key="2">
    <source>
        <dbReference type="EMBL" id="CAA0808024.1"/>
    </source>
</evidence>
<feature type="non-terminal residue" evidence="2">
    <location>
        <position position="63"/>
    </location>
</feature>
<dbReference type="AlphaFoldDB" id="A0A9N7MJR7"/>
<protein>
    <submittedName>
        <fullName evidence="2">Uncharacterized protein</fullName>
    </submittedName>
</protein>